<protein>
    <recommendedName>
        <fullName evidence="5 6">U-box domain-containing protein</fullName>
        <ecNumber evidence="5">2.3.2.27</ecNumber>
    </recommendedName>
    <alternativeName>
        <fullName evidence="5">RING-type E3 ubiquitin transferase PUB</fullName>
    </alternativeName>
</protein>
<name>A0A9Q0K2F4_9MAGN</name>
<dbReference type="InterPro" id="IPR013083">
    <property type="entry name" value="Znf_RING/FYVE/PHD"/>
</dbReference>
<dbReference type="SUPFAM" id="SSF48371">
    <property type="entry name" value="ARM repeat"/>
    <property type="match status" value="1"/>
</dbReference>
<evidence type="ECO:0000313" key="8">
    <source>
        <dbReference type="Proteomes" id="UP001141806"/>
    </source>
</evidence>
<dbReference type="OrthoDB" id="10064100at2759"/>
<gene>
    <name evidence="7" type="ORF">NE237_026576</name>
</gene>
<comment type="caution">
    <text evidence="7">The sequence shown here is derived from an EMBL/GenBank/DDBJ whole genome shotgun (WGS) entry which is preliminary data.</text>
</comment>
<comment type="function">
    <text evidence="5">Functions as an E3 ubiquitin ligase.</text>
</comment>
<dbReference type="Gene3D" id="3.30.40.10">
    <property type="entry name" value="Zinc/RING finger domain, C3HC4 (zinc finger)"/>
    <property type="match status" value="1"/>
</dbReference>
<dbReference type="InterPro" id="IPR003613">
    <property type="entry name" value="Ubox_domain"/>
</dbReference>
<dbReference type="InterPro" id="IPR058678">
    <property type="entry name" value="ARM_PUB"/>
</dbReference>
<dbReference type="InterPro" id="IPR016024">
    <property type="entry name" value="ARM-type_fold"/>
</dbReference>
<evidence type="ECO:0000256" key="2">
    <source>
        <dbReference type="ARBA" id="ARBA00004906"/>
    </source>
</evidence>
<accession>A0A9Q0K2F4</accession>
<dbReference type="AlphaFoldDB" id="A0A9Q0K2F4"/>
<comment type="pathway">
    <text evidence="2 5">Protein modification; protein ubiquitination.</text>
</comment>
<dbReference type="Gene3D" id="1.25.10.10">
    <property type="entry name" value="Leucine-rich Repeat Variant"/>
    <property type="match status" value="1"/>
</dbReference>
<evidence type="ECO:0000256" key="4">
    <source>
        <dbReference type="ARBA" id="ARBA00022786"/>
    </source>
</evidence>
<evidence type="ECO:0000259" key="6">
    <source>
        <dbReference type="PROSITE" id="PS51698"/>
    </source>
</evidence>
<keyword evidence="3 5" id="KW-0808">Transferase</keyword>
<dbReference type="InterPro" id="IPR011989">
    <property type="entry name" value="ARM-like"/>
</dbReference>
<evidence type="ECO:0000313" key="7">
    <source>
        <dbReference type="EMBL" id="KAJ4959465.1"/>
    </source>
</evidence>
<dbReference type="Proteomes" id="UP001141806">
    <property type="component" value="Unassembled WGS sequence"/>
</dbReference>
<organism evidence="7 8">
    <name type="scientific">Protea cynaroides</name>
    <dbReference type="NCBI Taxonomy" id="273540"/>
    <lineage>
        <taxon>Eukaryota</taxon>
        <taxon>Viridiplantae</taxon>
        <taxon>Streptophyta</taxon>
        <taxon>Embryophyta</taxon>
        <taxon>Tracheophyta</taxon>
        <taxon>Spermatophyta</taxon>
        <taxon>Magnoliopsida</taxon>
        <taxon>Proteales</taxon>
        <taxon>Proteaceae</taxon>
        <taxon>Protea</taxon>
    </lineage>
</organism>
<feature type="domain" description="U-box" evidence="6">
    <location>
        <begin position="13"/>
        <end position="88"/>
    </location>
</feature>
<evidence type="ECO:0000256" key="3">
    <source>
        <dbReference type="ARBA" id="ARBA00022679"/>
    </source>
</evidence>
<dbReference type="SUPFAM" id="SSF57850">
    <property type="entry name" value="RING/U-box"/>
    <property type="match status" value="1"/>
</dbReference>
<sequence>MEKEKKKPDLPMEIPPYFRCPISMEIMTDPVTISTGVTYEKKNIEKWFFSYKKKTCPATNQIIDNFDLTPNHTLKRLLLSWQDQKVQSSKGSQSISSKHDELISLFTTIHSTPFKVSSLKKLRSIIELGTETQIDFVQSGGVEVLSHIIIQILTEHSDFITFGACEEALSILDILAFSDEVWLQMTPKPECIKAMAMMLQRGSAEGRLHTVTIFRKMAKAEYNFSGVIQDQSIDLFKSLLEILSDEINIKACSYALDVLAHIIGSSKKNRSRAIEAGAVCVLIELLPDSNRPKCEKILWIIKLLCDCADGRLALVENELGIAMISKKILRVSDAATKLGVKIFWLICSSHPSLKVLEEMLLLGSVKKFLALLHIDGNSSTKNKAVKILKLHGHTWQQYPCFPCEAKDFLKLMNESR</sequence>
<dbReference type="InterPro" id="IPR045185">
    <property type="entry name" value="PUB22/23/24-like"/>
</dbReference>
<dbReference type="PANTHER" id="PTHR22849">
    <property type="entry name" value="WDSAM1 PROTEIN"/>
    <property type="match status" value="1"/>
</dbReference>
<comment type="catalytic activity">
    <reaction evidence="1 5">
        <text>S-ubiquitinyl-[E2 ubiquitin-conjugating enzyme]-L-cysteine + [acceptor protein]-L-lysine = [E2 ubiquitin-conjugating enzyme]-L-cysteine + N(6)-ubiquitinyl-[acceptor protein]-L-lysine.</text>
        <dbReference type="EC" id="2.3.2.27"/>
    </reaction>
</comment>
<evidence type="ECO:0000256" key="5">
    <source>
        <dbReference type="RuleBase" id="RU369093"/>
    </source>
</evidence>
<dbReference type="Pfam" id="PF25598">
    <property type="entry name" value="ARM_PUB"/>
    <property type="match status" value="1"/>
</dbReference>
<dbReference type="EMBL" id="JAMYWD010000010">
    <property type="protein sequence ID" value="KAJ4959465.1"/>
    <property type="molecule type" value="Genomic_DNA"/>
</dbReference>
<dbReference type="EC" id="2.3.2.27" evidence="5"/>
<dbReference type="SMART" id="SM00504">
    <property type="entry name" value="Ubox"/>
    <property type="match status" value="1"/>
</dbReference>
<keyword evidence="8" id="KW-1185">Reference proteome</keyword>
<dbReference type="PROSITE" id="PS51698">
    <property type="entry name" value="U_BOX"/>
    <property type="match status" value="1"/>
</dbReference>
<dbReference type="CDD" id="cd16664">
    <property type="entry name" value="RING-Ubox_PUB"/>
    <property type="match status" value="1"/>
</dbReference>
<dbReference type="Pfam" id="PF04564">
    <property type="entry name" value="U-box"/>
    <property type="match status" value="1"/>
</dbReference>
<dbReference type="InterPro" id="IPR045210">
    <property type="entry name" value="RING-Ubox_PUB"/>
</dbReference>
<evidence type="ECO:0000256" key="1">
    <source>
        <dbReference type="ARBA" id="ARBA00000900"/>
    </source>
</evidence>
<dbReference type="GO" id="GO:0061630">
    <property type="term" value="F:ubiquitin protein ligase activity"/>
    <property type="evidence" value="ECO:0007669"/>
    <property type="project" value="UniProtKB-UniRule"/>
</dbReference>
<dbReference type="GO" id="GO:0016567">
    <property type="term" value="P:protein ubiquitination"/>
    <property type="evidence" value="ECO:0007669"/>
    <property type="project" value="UniProtKB-UniRule"/>
</dbReference>
<reference evidence="7" key="1">
    <citation type="journal article" date="2023" name="Plant J.">
        <title>The genome of the king protea, Protea cynaroides.</title>
        <authorList>
            <person name="Chang J."/>
            <person name="Duong T.A."/>
            <person name="Schoeman C."/>
            <person name="Ma X."/>
            <person name="Roodt D."/>
            <person name="Barker N."/>
            <person name="Li Z."/>
            <person name="Van de Peer Y."/>
            <person name="Mizrachi E."/>
        </authorList>
    </citation>
    <scope>NUCLEOTIDE SEQUENCE</scope>
    <source>
        <tissue evidence="7">Young leaves</tissue>
    </source>
</reference>
<proteinExistence type="predicted"/>
<keyword evidence="4 5" id="KW-0833">Ubl conjugation pathway</keyword>
<dbReference type="PANTHER" id="PTHR22849:SF23">
    <property type="entry name" value="U-BOX DOMAIN-CONTAINING PROTEIN"/>
    <property type="match status" value="1"/>
</dbReference>